<comment type="caution">
    <text evidence="7">The sequence shown here is derived from an EMBL/GenBank/DDBJ whole genome shotgun (WGS) entry which is preliminary data.</text>
</comment>
<dbReference type="InterPro" id="IPR011006">
    <property type="entry name" value="CheY-like_superfamily"/>
</dbReference>
<dbReference type="Proteomes" id="UP001597402">
    <property type="component" value="Unassembled WGS sequence"/>
</dbReference>
<gene>
    <name evidence="7" type="ORF">ACFSHS_13860</name>
</gene>
<evidence type="ECO:0000256" key="2">
    <source>
        <dbReference type="ARBA" id="ARBA00023125"/>
    </source>
</evidence>
<dbReference type="InterPro" id="IPR000792">
    <property type="entry name" value="Tscrpt_reg_LuxR_C"/>
</dbReference>
<dbReference type="PROSITE" id="PS50043">
    <property type="entry name" value="HTH_LUXR_2"/>
    <property type="match status" value="1"/>
</dbReference>
<evidence type="ECO:0000256" key="3">
    <source>
        <dbReference type="PROSITE-ProRule" id="PRU00169"/>
    </source>
</evidence>
<dbReference type="CDD" id="cd17535">
    <property type="entry name" value="REC_NarL-like"/>
    <property type="match status" value="1"/>
</dbReference>
<dbReference type="Pfam" id="PF00196">
    <property type="entry name" value="GerE"/>
    <property type="match status" value="1"/>
</dbReference>
<feature type="domain" description="Response regulatory" evidence="6">
    <location>
        <begin position="35"/>
        <end position="153"/>
    </location>
</feature>
<dbReference type="CDD" id="cd06170">
    <property type="entry name" value="LuxR_C_like"/>
    <property type="match status" value="1"/>
</dbReference>
<dbReference type="SUPFAM" id="SSF46894">
    <property type="entry name" value="C-terminal effector domain of the bipartite response regulators"/>
    <property type="match status" value="1"/>
</dbReference>
<evidence type="ECO:0000259" key="6">
    <source>
        <dbReference type="PROSITE" id="PS50110"/>
    </source>
</evidence>
<dbReference type="Gene3D" id="3.40.50.2300">
    <property type="match status" value="1"/>
</dbReference>
<dbReference type="SMART" id="SM00448">
    <property type="entry name" value="REC"/>
    <property type="match status" value="1"/>
</dbReference>
<dbReference type="SUPFAM" id="SSF52172">
    <property type="entry name" value="CheY-like"/>
    <property type="match status" value="1"/>
</dbReference>
<name>A0ABW4XB39_9ACTN</name>
<feature type="domain" description="HTH luxR-type" evidence="5">
    <location>
        <begin position="176"/>
        <end position="241"/>
    </location>
</feature>
<dbReference type="InterPro" id="IPR058245">
    <property type="entry name" value="NreC/VraR/RcsB-like_REC"/>
</dbReference>
<dbReference type="SMART" id="SM00421">
    <property type="entry name" value="HTH_LUXR"/>
    <property type="match status" value="1"/>
</dbReference>
<protein>
    <submittedName>
        <fullName evidence="7">Response regulator</fullName>
    </submittedName>
</protein>
<feature type="region of interest" description="Disordered" evidence="4">
    <location>
        <begin position="1"/>
        <end position="29"/>
    </location>
</feature>
<dbReference type="Pfam" id="PF00072">
    <property type="entry name" value="Response_reg"/>
    <property type="match status" value="1"/>
</dbReference>
<evidence type="ECO:0000259" key="5">
    <source>
        <dbReference type="PROSITE" id="PS50043"/>
    </source>
</evidence>
<keyword evidence="2" id="KW-0238">DNA-binding</keyword>
<dbReference type="EMBL" id="JBHUHP010000014">
    <property type="protein sequence ID" value="MFD2092656.1"/>
    <property type="molecule type" value="Genomic_DNA"/>
</dbReference>
<dbReference type="PRINTS" id="PR00038">
    <property type="entry name" value="HTHLUXR"/>
</dbReference>
<proteinExistence type="predicted"/>
<dbReference type="PROSITE" id="PS50110">
    <property type="entry name" value="RESPONSE_REGULATORY"/>
    <property type="match status" value="1"/>
</dbReference>
<keyword evidence="8" id="KW-1185">Reference proteome</keyword>
<dbReference type="PANTHER" id="PTHR43214:SF43">
    <property type="entry name" value="TWO-COMPONENT RESPONSE REGULATOR"/>
    <property type="match status" value="1"/>
</dbReference>
<dbReference type="InterPro" id="IPR039420">
    <property type="entry name" value="WalR-like"/>
</dbReference>
<keyword evidence="1 3" id="KW-0597">Phosphoprotein</keyword>
<dbReference type="InterPro" id="IPR001789">
    <property type="entry name" value="Sig_transdc_resp-reg_receiver"/>
</dbReference>
<reference evidence="8" key="1">
    <citation type="journal article" date="2019" name="Int. J. Syst. Evol. Microbiol.">
        <title>The Global Catalogue of Microorganisms (GCM) 10K type strain sequencing project: providing services to taxonomists for standard genome sequencing and annotation.</title>
        <authorList>
            <consortium name="The Broad Institute Genomics Platform"/>
            <consortium name="The Broad Institute Genome Sequencing Center for Infectious Disease"/>
            <person name="Wu L."/>
            <person name="Ma J."/>
        </authorList>
    </citation>
    <scope>NUCLEOTIDE SEQUENCE [LARGE SCALE GENOMIC DNA]</scope>
    <source>
        <strain evidence="8">JCM 3338</strain>
    </source>
</reference>
<sequence length="254" mass="26417">MGTSTPTGRHRQAGEITGSHVGQTDDGTAAAPPVDVVVVDDHPLFSRGLGLLLPGLSGGRVRVVGTTEDASAAAALVRRHHADVAIVDLHMPPPGGTRAIAAIRRADPMVRVVALSGLAEADAAVEALRAGAAAFLPKTADPDVLVRPLLAVLDGWSVLPEELLRQLLADAQPTGEQGVAERLTADERRLWRLIADGASTVEIATTLHVSERTTKRLVAHLLRRLAVATRVEAAALAGRVGLGREKGSGGRPAR</sequence>
<feature type="modified residue" description="4-aspartylphosphate" evidence="3">
    <location>
        <position position="88"/>
    </location>
</feature>
<dbReference type="PANTHER" id="PTHR43214">
    <property type="entry name" value="TWO-COMPONENT RESPONSE REGULATOR"/>
    <property type="match status" value="1"/>
</dbReference>
<evidence type="ECO:0000313" key="7">
    <source>
        <dbReference type="EMBL" id="MFD2092656.1"/>
    </source>
</evidence>
<dbReference type="InterPro" id="IPR016032">
    <property type="entry name" value="Sig_transdc_resp-reg_C-effctor"/>
</dbReference>
<evidence type="ECO:0000256" key="1">
    <source>
        <dbReference type="ARBA" id="ARBA00022553"/>
    </source>
</evidence>
<evidence type="ECO:0000256" key="4">
    <source>
        <dbReference type="SAM" id="MobiDB-lite"/>
    </source>
</evidence>
<organism evidence="7 8">
    <name type="scientific">Blastococcus deserti</name>
    <dbReference type="NCBI Taxonomy" id="2259033"/>
    <lineage>
        <taxon>Bacteria</taxon>
        <taxon>Bacillati</taxon>
        <taxon>Actinomycetota</taxon>
        <taxon>Actinomycetes</taxon>
        <taxon>Geodermatophilales</taxon>
        <taxon>Geodermatophilaceae</taxon>
        <taxon>Blastococcus</taxon>
    </lineage>
</organism>
<accession>A0ABW4XB39</accession>
<evidence type="ECO:0000313" key="8">
    <source>
        <dbReference type="Proteomes" id="UP001597402"/>
    </source>
</evidence>
<dbReference type="RefSeq" id="WP_376876984.1">
    <property type="nucleotide sequence ID" value="NZ_JBHUHP010000014.1"/>
</dbReference>